<evidence type="ECO:0000256" key="6">
    <source>
        <dbReference type="ARBA" id="ARBA00023125"/>
    </source>
</evidence>
<dbReference type="GO" id="GO:0016787">
    <property type="term" value="F:hydrolase activity"/>
    <property type="evidence" value="ECO:0007669"/>
    <property type="project" value="UniProtKB-KW"/>
</dbReference>
<feature type="domain" description="Tyr recombinase" evidence="10">
    <location>
        <begin position="136"/>
        <end position="344"/>
    </location>
</feature>
<keyword evidence="8" id="KW-1179">Viral genome integration</keyword>
<keyword evidence="7" id="KW-0233">DNA recombination</keyword>
<dbReference type="PANTHER" id="PTHR30349">
    <property type="entry name" value="PHAGE INTEGRASE-RELATED"/>
    <property type="match status" value="1"/>
</dbReference>
<evidence type="ECO:0000256" key="7">
    <source>
        <dbReference type="ARBA" id="ARBA00023172"/>
    </source>
</evidence>
<comment type="similarity">
    <text evidence="1">Belongs to the 'phage' integrase family.</text>
</comment>
<dbReference type="Gene3D" id="1.10.150.130">
    <property type="match status" value="1"/>
</dbReference>
<dbReference type="InterPro" id="IPR010998">
    <property type="entry name" value="Integrase_recombinase_N"/>
</dbReference>
<dbReference type="GO" id="GO:0015074">
    <property type="term" value="P:DNA integration"/>
    <property type="evidence" value="ECO:0007669"/>
    <property type="project" value="UniProtKB-KW"/>
</dbReference>
<sequence>MRLLNGKIADKLDPVTDEEWAEVNEFNRNMVEDYLSNQTHLSPHSLHAYRSALKIFFVWVKNNLNNKNCIEIRKKEFLRYMNFLANRGLSEAAIKFKKSSVSALNKFIENFYDEDYPTFRNYVTAEMQVPKTGKVFAKEPLTPDEMDNLCSVLAEREEWQKLAYVKFTYSTGCRHAESLQLLKEVVNYEPKRKIVTIVDEDGKEQEVESVSYKTHEIRCKGRSAVGKVRKLQFGQDVMDALKKWLEVRGDDDCPYMFVVKTKDGSKVRQIGYSAFNDWCINEFSEIVGRRTTPHNFRRSRATNLVCYDHRALETAQKLLGHESSETTQMYVIREDTEDADEAFV</sequence>
<dbReference type="InterPro" id="IPR011010">
    <property type="entry name" value="DNA_brk_join_enz"/>
</dbReference>
<evidence type="ECO:0000259" key="11">
    <source>
        <dbReference type="PROSITE" id="PS51900"/>
    </source>
</evidence>
<evidence type="ECO:0000256" key="5">
    <source>
        <dbReference type="ARBA" id="ARBA00022908"/>
    </source>
</evidence>
<organism evidence="12">
    <name type="scientific">Siphoviridae sp. ctRuT6</name>
    <dbReference type="NCBI Taxonomy" id="2826339"/>
    <lineage>
        <taxon>Viruses</taxon>
        <taxon>Duplodnaviria</taxon>
        <taxon>Heunggongvirae</taxon>
        <taxon>Uroviricota</taxon>
        <taxon>Caudoviricetes</taxon>
    </lineage>
</organism>
<evidence type="ECO:0000256" key="9">
    <source>
        <dbReference type="PROSITE-ProRule" id="PRU01248"/>
    </source>
</evidence>
<evidence type="ECO:0000256" key="3">
    <source>
        <dbReference type="ARBA" id="ARBA00022679"/>
    </source>
</evidence>
<dbReference type="GO" id="GO:0016740">
    <property type="term" value="F:transferase activity"/>
    <property type="evidence" value="ECO:0007669"/>
    <property type="project" value="UniProtKB-KW"/>
</dbReference>
<dbReference type="InterPro" id="IPR004107">
    <property type="entry name" value="Integrase_SAM-like_N"/>
</dbReference>
<dbReference type="SUPFAM" id="SSF56349">
    <property type="entry name" value="DNA breaking-rejoining enzymes"/>
    <property type="match status" value="1"/>
</dbReference>
<accession>A0A8S5N2E6</accession>
<dbReference type="PROSITE" id="PS51900">
    <property type="entry name" value="CB"/>
    <property type="match status" value="1"/>
</dbReference>
<reference evidence="12" key="1">
    <citation type="journal article" date="2021" name="Proc. Natl. Acad. Sci. U.S.A.">
        <title>A Catalog of Tens of Thousands of Viruses from Human Metagenomes Reveals Hidden Associations with Chronic Diseases.</title>
        <authorList>
            <person name="Tisza M.J."/>
            <person name="Buck C.B."/>
        </authorList>
    </citation>
    <scope>NUCLEOTIDE SEQUENCE</scope>
    <source>
        <strain evidence="12">CtRuT6</strain>
    </source>
</reference>
<evidence type="ECO:0000256" key="4">
    <source>
        <dbReference type="ARBA" id="ARBA00022801"/>
    </source>
</evidence>
<dbReference type="Pfam" id="PF02899">
    <property type="entry name" value="Phage_int_SAM_1"/>
    <property type="match status" value="1"/>
</dbReference>
<evidence type="ECO:0000256" key="2">
    <source>
        <dbReference type="ARBA" id="ARBA00016082"/>
    </source>
</evidence>
<dbReference type="InterPro" id="IPR044068">
    <property type="entry name" value="CB"/>
</dbReference>
<keyword evidence="3" id="KW-0808">Transferase</keyword>
<keyword evidence="6 9" id="KW-0238">DNA-binding</keyword>
<dbReference type="GO" id="GO:0075713">
    <property type="term" value="P:establishment of integrated proviral latency"/>
    <property type="evidence" value="ECO:0007669"/>
    <property type="project" value="UniProtKB-KW"/>
</dbReference>
<dbReference type="CDD" id="cd00397">
    <property type="entry name" value="DNA_BRE_C"/>
    <property type="match status" value="1"/>
</dbReference>
<dbReference type="Pfam" id="PF00589">
    <property type="entry name" value="Phage_integrase"/>
    <property type="match status" value="1"/>
</dbReference>
<dbReference type="GO" id="GO:0044826">
    <property type="term" value="P:viral genome integration into host DNA"/>
    <property type="evidence" value="ECO:0007669"/>
    <property type="project" value="UniProtKB-KW"/>
</dbReference>
<dbReference type="GO" id="GO:0003677">
    <property type="term" value="F:DNA binding"/>
    <property type="evidence" value="ECO:0007669"/>
    <property type="project" value="UniProtKB-UniRule"/>
</dbReference>
<evidence type="ECO:0000313" key="12">
    <source>
        <dbReference type="EMBL" id="DAD88837.1"/>
    </source>
</evidence>
<feature type="domain" description="Core-binding (CB)" evidence="11">
    <location>
        <begin position="21"/>
        <end position="109"/>
    </location>
</feature>
<dbReference type="InterPro" id="IPR013762">
    <property type="entry name" value="Integrase-like_cat_sf"/>
</dbReference>
<protein>
    <recommendedName>
        <fullName evidence="2">Integrase</fullName>
    </recommendedName>
</protein>
<dbReference type="EMBL" id="BK015049">
    <property type="protein sequence ID" value="DAD88837.1"/>
    <property type="molecule type" value="Genomic_DNA"/>
</dbReference>
<dbReference type="PANTHER" id="PTHR30349:SF41">
    <property type="entry name" value="INTEGRASE_RECOMBINASE PROTEIN MJ0367-RELATED"/>
    <property type="match status" value="1"/>
</dbReference>
<keyword evidence="4" id="KW-0378">Hydrolase</keyword>
<dbReference type="PROSITE" id="PS51898">
    <property type="entry name" value="TYR_RECOMBINASE"/>
    <property type="match status" value="1"/>
</dbReference>
<dbReference type="GO" id="GO:0006310">
    <property type="term" value="P:DNA recombination"/>
    <property type="evidence" value="ECO:0007669"/>
    <property type="project" value="UniProtKB-KW"/>
</dbReference>
<keyword evidence="5" id="KW-0229">DNA integration</keyword>
<evidence type="ECO:0000256" key="8">
    <source>
        <dbReference type="ARBA" id="ARBA00023195"/>
    </source>
</evidence>
<dbReference type="InterPro" id="IPR050090">
    <property type="entry name" value="Tyrosine_recombinase_XerCD"/>
</dbReference>
<evidence type="ECO:0000259" key="10">
    <source>
        <dbReference type="PROSITE" id="PS51898"/>
    </source>
</evidence>
<keyword evidence="8" id="KW-1160">Virus entry into host cell</keyword>
<name>A0A8S5N2E6_9CAUD</name>
<dbReference type="InterPro" id="IPR002104">
    <property type="entry name" value="Integrase_catalytic"/>
</dbReference>
<dbReference type="Gene3D" id="1.10.443.10">
    <property type="entry name" value="Intergrase catalytic core"/>
    <property type="match status" value="1"/>
</dbReference>
<evidence type="ECO:0000256" key="1">
    <source>
        <dbReference type="ARBA" id="ARBA00008857"/>
    </source>
</evidence>
<proteinExistence type="inferred from homology"/>